<reference evidence="2 3" key="1">
    <citation type="submission" date="2016-05" db="EMBL/GenBank/DDBJ databases">
        <title>A degradative enzymes factory behind the ericoid mycorrhizal symbiosis.</title>
        <authorList>
            <consortium name="DOE Joint Genome Institute"/>
            <person name="Martino E."/>
            <person name="Morin E."/>
            <person name="Grelet G."/>
            <person name="Kuo A."/>
            <person name="Kohler A."/>
            <person name="Daghino S."/>
            <person name="Barry K."/>
            <person name="Choi C."/>
            <person name="Cichocki N."/>
            <person name="Clum A."/>
            <person name="Copeland A."/>
            <person name="Hainaut M."/>
            <person name="Haridas S."/>
            <person name="Labutti K."/>
            <person name="Lindquist E."/>
            <person name="Lipzen A."/>
            <person name="Khouja H.-R."/>
            <person name="Murat C."/>
            <person name="Ohm R."/>
            <person name="Olson A."/>
            <person name="Spatafora J."/>
            <person name="Veneault-Fourrey C."/>
            <person name="Henrissat B."/>
            <person name="Grigoriev I."/>
            <person name="Martin F."/>
            <person name="Perotto S."/>
        </authorList>
    </citation>
    <scope>NUCLEOTIDE SEQUENCE [LARGE SCALE GENOMIC DNA]</scope>
    <source>
        <strain evidence="2 3">UAMH 7357</strain>
    </source>
</reference>
<protein>
    <submittedName>
        <fullName evidence="2">Uncharacterized protein</fullName>
    </submittedName>
</protein>
<evidence type="ECO:0000256" key="1">
    <source>
        <dbReference type="SAM" id="Phobius"/>
    </source>
</evidence>
<organism evidence="2 3">
    <name type="scientific">Hyaloscypha hepaticicola</name>
    <dbReference type="NCBI Taxonomy" id="2082293"/>
    <lineage>
        <taxon>Eukaryota</taxon>
        <taxon>Fungi</taxon>
        <taxon>Dikarya</taxon>
        <taxon>Ascomycota</taxon>
        <taxon>Pezizomycotina</taxon>
        <taxon>Leotiomycetes</taxon>
        <taxon>Helotiales</taxon>
        <taxon>Hyaloscyphaceae</taxon>
        <taxon>Hyaloscypha</taxon>
    </lineage>
</organism>
<dbReference type="EMBL" id="KZ613534">
    <property type="protein sequence ID" value="PMD13223.1"/>
    <property type="molecule type" value="Genomic_DNA"/>
</dbReference>
<keyword evidence="1" id="KW-0472">Membrane</keyword>
<keyword evidence="1" id="KW-1133">Transmembrane helix</keyword>
<keyword evidence="1" id="KW-0812">Transmembrane</keyword>
<dbReference type="AlphaFoldDB" id="A0A2J6PGU8"/>
<proteinExistence type="predicted"/>
<gene>
    <name evidence="2" type="ORF">NA56DRAFT_442186</name>
</gene>
<name>A0A2J6PGU8_9HELO</name>
<evidence type="ECO:0000313" key="2">
    <source>
        <dbReference type="EMBL" id="PMD13223.1"/>
    </source>
</evidence>
<evidence type="ECO:0000313" key="3">
    <source>
        <dbReference type="Proteomes" id="UP000235672"/>
    </source>
</evidence>
<feature type="transmembrane region" description="Helical" evidence="1">
    <location>
        <begin position="15"/>
        <end position="38"/>
    </location>
</feature>
<accession>A0A2J6PGU8</accession>
<keyword evidence="3" id="KW-1185">Reference proteome</keyword>
<sequence>MVGTFWSDLVGNFFLWVWCYRFISSCFLIAFQLVRGLVRSLKSILLRQYNNKQIVCCSSQCWFCDLLLNSNFYCRPSRCKSKVA</sequence>
<dbReference type="Proteomes" id="UP000235672">
    <property type="component" value="Unassembled WGS sequence"/>
</dbReference>